<reference evidence="3 4" key="1">
    <citation type="submission" date="2018-06" db="EMBL/GenBank/DDBJ databases">
        <title>Draft Genome Sequence of a Novel Marine Bacterium Related to the Verrucomicrobia.</title>
        <authorList>
            <person name="Vosseberg J."/>
            <person name="Martijn J."/>
            <person name="Ettema T.J.G."/>
        </authorList>
    </citation>
    <scope>NUCLEOTIDE SEQUENCE [LARGE SCALE GENOMIC DNA]</scope>
    <source>
        <strain evidence="3">TARA_B100001123</strain>
    </source>
</reference>
<feature type="domain" description="CAAX prenyl protease 2/Lysostaphin resistance protein A-like" evidence="2">
    <location>
        <begin position="124"/>
        <end position="221"/>
    </location>
</feature>
<proteinExistence type="predicted"/>
<dbReference type="GO" id="GO:0080120">
    <property type="term" value="P:CAAX-box protein maturation"/>
    <property type="evidence" value="ECO:0007669"/>
    <property type="project" value="UniProtKB-ARBA"/>
</dbReference>
<feature type="transmembrane region" description="Helical" evidence="1">
    <location>
        <begin position="80"/>
        <end position="100"/>
    </location>
</feature>
<dbReference type="EMBL" id="CP029803">
    <property type="protein sequence ID" value="AWT60742.1"/>
    <property type="molecule type" value="Genomic_DNA"/>
</dbReference>
<feature type="transmembrane region" description="Helical" evidence="1">
    <location>
        <begin position="159"/>
        <end position="180"/>
    </location>
</feature>
<feature type="transmembrane region" description="Helical" evidence="1">
    <location>
        <begin position="36"/>
        <end position="60"/>
    </location>
</feature>
<dbReference type="GO" id="GO:0004175">
    <property type="term" value="F:endopeptidase activity"/>
    <property type="evidence" value="ECO:0007669"/>
    <property type="project" value="UniProtKB-ARBA"/>
</dbReference>
<organism evidence="3 4">
    <name type="scientific">Candidatus Moanibacter tarae</name>
    <dbReference type="NCBI Taxonomy" id="2200854"/>
    <lineage>
        <taxon>Bacteria</taxon>
        <taxon>Pseudomonadati</taxon>
        <taxon>Verrucomicrobiota</taxon>
        <taxon>Opitutia</taxon>
        <taxon>Puniceicoccales</taxon>
        <taxon>Puniceicoccales incertae sedis</taxon>
        <taxon>Candidatus Moanibacter</taxon>
    </lineage>
</organism>
<dbReference type="InterPro" id="IPR003675">
    <property type="entry name" value="Rce1/LyrA-like_dom"/>
</dbReference>
<feature type="transmembrane region" description="Helical" evidence="1">
    <location>
        <begin position="186"/>
        <end position="204"/>
    </location>
</feature>
<feature type="transmembrane region" description="Helical" evidence="1">
    <location>
        <begin position="9"/>
        <end position="30"/>
    </location>
</feature>
<dbReference type="KEGG" id="mtar:DF168_01961"/>
<feature type="transmembrane region" description="Helical" evidence="1">
    <location>
        <begin position="211"/>
        <end position="231"/>
    </location>
</feature>
<evidence type="ECO:0000313" key="4">
    <source>
        <dbReference type="Proteomes" id="UP000247465"/>
    </source>
</evidence>
<evidence type="ECO:0000259" key="2">
    <source>
        <dbReference type="Pfam" id="PF02517"/>
    </source>
</evidence>
<dbReference type="Proteomes" id="UP000247465">
    <property type="component" value="Chromosome"/>
</dbReference>
<evidence type="ECO:0000313" key="3">
    <source>
        <dbReference type="EMBL" id="AWT60742.1"/>
    </source>
</evidence>
<keyword evidence="1" id="KW-0472">Membrane</keyword>
<accession>A0A2Z4ARP6</accession>
<feature type="transmembrane region" description="Helical" evidence="1">
    <location>
        <begin position="120"/>
        <end position="138"/>
    </location>
</feature>
<dbReference type="Pfam" id="PF02517">
    <property type="entry name" value="Rce1-like"/>
    <property type="match status" value="1"/>
</dbReference>
<gene>
    <name evidence="3" type="ORF">DF168_01961</name>
</gene>
<evidence type="ECO:0000256" key="1">
    <source>
        <dbReference type="SAM" id="Phobius"/>
    </source>
</evidence>
<dbReference type="AlphaFoldDB" id="A0A2Z4ARP6"/>
<name>A0A2Z4ARP6_9BACT</name>
<keyword evidence="1" id="KW-0812">Transmembrane</keyword>
<protein>
    <recommendedName>
        <fullName evidence="2">CAAX prenyl protease 2/Lysostaphin resistance protein A-like domain-containing protein</fullName>
    </recommendedName>
</protein>
<sequence length="250" mass="28597">MGNRKKQRIWYGVAPAMLMPLIASLFYFVWLREPTFVRFAYVGIKIFSLVWPAMAVLWILRETLPRWQLKDSHHWKSLPAGMGMGFLIAILLFALMRTPAGEMIRENADRISDKAINLGITNYYWSFAIFISVFHSLTEEYYWRWFVYGQLIRVLPAGWAHILAGLSFSAHHIVIATQYFPNSYGIMFGLLVGVGGMLWSLLYAKHKTLCGIWISHMIVDLSIMVIGYDLVYSRAVLALITGGQNFFAAG</sequence>
<keyword evidence="1" id="KW-1133">Transmembrane helix</keyword>